<keyword evidence="2" id="KW-0175">Coiled coil</keyword>
<dbReference type="InterPro" id="IPR016024">
    <property type="entry name" value="ARM-type_fold"/>
</dbReference>
<evidence type="ECO:0000259" key="4">
    <source>
        <dbReference type="SMART" id="SM01308"/>
    </source>
</evidence>
<comment type="similarity">
    <text evidence="1">Belongs to the RICTOR family.</text>
</comment>
<name>A0A2N1JFX9_9BASI</name>
<dbReference type="Proteomes" id="UP000232875">
    <property type="component" value="Unassembled WGS sequence"/>
</dbReference>
<dbReference type="SMART" id="SM01307">
    <property type="entry name" value="RICTOR_M"/>
    <property type="match status" value="1"/>
</dbReference>
<dbReference type="InterPro" id="IPR029451">
    <property type="entry name" value="RICTOR_M"/>
</dbReference>
<dbReference type="InterPro" id="IPR028268">
    <property type="entry name" value="Pianissimo_fam"/>
</dbReference>
<evidence type="ECO:0000256" key="1">
    <source>
        <dbReference type="ARBA" id="ARBA00008878"/>
    </source>
</evidence>
<dbReference type="SMART" id="SM01303">
    <property type="entry name" value="RasGEF_N_2"/>
    <property type="match status" value="1"/>
</dbReference>
<dbReference type="PANTHER" id="PTHR13298">
    <property type="entry name" value="CYTOSOLIC REGULATOR PIANISSIMO"/>
    <property type="match status" value="1"/>
</dbReference>
<accession>A0A2N1JFX9</accession>
<proteinExistence type="inferred from homology"/>
<dbReference type="OrthoDB" id="271111at2759"/>
<dbReference type="GO" id="GO:0038203">
    <property type="term" value="P:TORC2 signaling"/>
    <property type="evidence" value="ECO:0007669"/>
    <property type="project" value="TreeGrafter"/>
</dbReference>
<reference evidence="6 7" key="1">
    <citation type="submission" date="2017-10" db="EMBL/GenBank/DDBJ databases">
        <title>A novel species of cold-tolerant Malassezia isolated from bats.</title>
        <authorList>
            <person name="Lorch J.M."/>
            <person name="Palmer J.M."/>
            <person name="Vanderwolf K.J."/>
            <person name="Schmidt K.Z."/>
            <person name="Verant M.L."/>
            <person name="Weller T.J."/>
            <person name="Blehert D.S."/>
        </authorList>
    </citation>
    <scope>NUCLEOTIDE SEQUENCE [LARGE SCALE GENOMIC DNA]</scope>
    <source>
        <strain evidence="6 7">NWHC:44797-103</strain>
    </source>
</reference>
<dbReference type="STRING" id="2020962.A0A2N1JFX9"/>
<dbReference type="EMBL" id="KZ454987">
    <property type="protein sequence ID" value="PKI85452.1"/>
    <property type="molecule type" value="Genomic_DNA"/>
</dbReference>
<evidence type="ECO:0000256" key="2">
    <source>
        <dbReference type="SAM" id="Coils"/>
    </source>
</evidence>
<dbReference type="SMART" id="SM01310">
    <property type="entry name" value="RICTOR_V"/>
    <property type="match status" value="1"/>
</dbReference>
<dbReference type="Pfam" id="PF14668">
    <property type="entry name" value="RICTOR_V"/>
    <property type="match status" value="1"/>
</dbReference>
<dbReference type="PANTHER" id="PTHR13298:SF11">
    <property type="entry name" value="RAPAMYCIN-INSENSITIVE COMPANION OF MTOR"/>
    <property type="match status" value="1"/>
</dbReference>
<dbReference type="Pfam" id="PF14664">
    <property type="entry name" value="RICTOR_N"/>
    <property type="match status" value="1"/>
</dbReference>
<protein>
    <recommendedName>
        <fullName evidence="8">REM-1 domain-containing protein</fullName>
    </recommendedName>
</protein>
<feature type="domain" description="Rapamycin-insensitive companion of mTOR" evidence="5">
    <location>
        <begin position="916"/>
        <end position="988"/>
    </location>
</feature>
<dbReference type="Pfam" id="PF14666">
    <property type="entry name" value="RICTOR_M"/>
    <property type="match status" value="1"/>
</dbReference>
<feature type="domain" description="Rapamycin-insensitive companion of mTOR N-terminal" evidence="4">
    <location>
        <begin position="149"/>
        <end position="484"/>
    </location>
</feature>
<keyword evidence="7" id="KW-1185">Reference proteome</keyword>
<dbReference type="Gene3D" id="1.25.10.10">
    <property type="entry name" value="Leucine-rich Repeat Variant"/>
    <property type="match status" value="2"/>
</dbReference>
<dbReference type="InterPro" id="IPR011989">
    <property type="entry name" value="ARM-like"/>
</dbReference>
<feature type="coiled-coil region" evidence="2">
    <location>
        <begin position="36"/>
        <end position="70"/>
    </location>
</feature>
<gene>
    <name evidence="6" type="ORF">MVES_000592</name>
</gene>
<evidence type="ECO:0000313" key="7">
    <source>
        <dbReference type="Proteomes" id="UP000232875"/>
    </source>
</evidence>
<dbReference type="SUPFAM" id="SSF48371">
    <property type="entry name" value="ARM repeat"/>
    <property type="match status" value="3"/>
</dbReference>
<feature type="domain" description="Rapamycin-insensitive companion of mTOR middle" evidence="3">
    <location>
        <begin position="542"/>
        <end position="760"/>
    </location>
</feature>
<dbReference type="SMART" id="SM01308">
    <property type="entry name" value="RICTOR_N"/>
    <property type="match status" value="1"/>
</dbReference>
<dbReference type="InterPro" id="IPR029452">
    <property type="entry name" value="RICTOR_V"/>
</dbReference>
<dbReference type="InterPro" id="IPR028267">
    <property type="entry name" value="Pianissimo_N"/>
</dbReference>
<dbReference type="AlphaFoldDB" id="A0A2N1JFX9"/>
<evidence type="ECO:0000259" key="5">
    <source>
        <dbReference type="SMART" id="SM01310"/>
    </source>
</evidence>
<dbReference type="InterPro" id="IPR029453">
    <property type="entry name" value="Rictor_IV"/>
</dbReference>
<organism evidence="6 7">
    <name type="scientific">Malassezia vespertilionis</name>
    <dbReference type="NCBI Taxonomy" id="2020962"/>
    <lineage>
        <taxon>Eukaryota</taxon>
        <taxon>Fungi</taxon>
        <taxon>Dikarya</taxon>
        <taxon>Basidiomycota</taxon>
        <taxon>Ustilaginomycotina</taxon>
        <taxon>Malasseziomycetes</taxon>
        <taxon>Malasseziales</taxon>
        <taxon>Malasseziaceae</taxon>
        <taxon>Malassezia</taxon>
    </lineage>
</organism>
<evidence type="ECO:0008006" key="8">
    <source>
        <dbReference type="Google" id="ProtNLM"/>
    </source>
</evidence>
<sequence>MADVDARIELEARIRDGARSMLHQLDVEGTGSEMLKSQILHELQVAEKQLITLQARKDALQQDLAELKASGYFRPRAVRAIRGLEDLNRAESPFSLPYVGSDGETYGRVVRMSKVLVRILSILGGQRSMRQAENAPPVPPPRGAAQSQARIMAFMVRMLQTYPRLRHEISNDSCIVPILTEAVARGSNDHVRGYAWLLLRYILCASVLAEPHVNVLSLFLGCALLREDKRGFEREQALKFVRTLLSLLPEAHALVTPGIVRILVAIAEAPADPLRLAAVETLAELALLDTPLAASTSALRPIWQAICVGPPARSCALVQCLLGLLDRPATRQYICPGMDLEAALASYASNKSEHDVSQCVALQLILSWQGFSYLCMNGGAALRTLLDALRLGNESVRASILELLLSLFQPAVLSARDDRPKRTRPPPIPLLRVQDQYLGLVLQIMLDHGLMPALVATVQHTTSLRDTAAYTLVLVLRFARRILPRESVALLAFPSLVHAACHGTDDQLSAKMALLSIDAMDARLPKEATDGAPPDPCFDVGLDDLQFRAMIRDSSVTREYTTWNLEVMCELLGGPLQSAKRFEEAAQSTKFIRRLLSFFRPSHQQYVSLRNSEANKKWTALGIQLFRVLLMHAEGRSMLMEDAFLVELRDAFDQLVLNTPDALFNERTMHSTMIGGYFDFLQIMSSTVQGLELMHTSRLFSPMLQLCSMADHAWVVEALILALEYTHDSLARVVLERAMIAGAVHVRLSAGVRLRESLWLDGAPQKWAVKMLLAQLHDVEPQVRLHAAQIVLQACVHPTMLACVLAQQPLLDLLSAEEDTLFLRALSHPASFARLYRSGYVQRQTHAWFARYNAEYVEQAQEALRATFSGDPVPLPPHLYGELTATEEGCAYLRQIGHIELMVRQLQGEDADLEKEHALKSCIWVLGHAGSNDDGLELLLEYDAVQLLAARAKTATTVSLKATCFYAMGLLAKSSQSAPILARYDWTVVQGRDSATALPCDAAQFVALPASAEPSSERAEYLAASTDSDEARIVALLSSLGNSIVAQNTWHALTKLRAKYPAQFQRPALLCRALSLMDSFPMQLGVRRQIWSLFDQMEIAPTLAKELAKLRADLLVSRHEQDAEPQRRHQGQPACKQPTYMYVHPVWPLHRKSISPEPAQEAEADAWTQHITTFAQHCT</sequence>
<dbReference type="Pfam" id="PF14663">
    <property type="entry name" value="RasGEF_N_2"/>
    <property type="match status" value="1"/>
</dbReference>
<dbReference type="GO" id="GO:0031932">
    <property type="term" value="C:TORC2 complex"/>
    <property type="evidence" value="ECO:0007669"/>
    <property type="project" value="InterPro"/>
</dbReference>
<evidence type="ECO:0000313" key="6">
    <source>
        <dbReference type="EMBL" id="PKI85452.1"/>
    </source>
</evidence>
<evidence type="ECO:0000259" key="3">
    <source>
        <dbReference type="SMART" id="SM01307"/>
    </source>
</evidence>